<evidence type="ECO:0000259" key="1">
    <source>
        <dbReference type="Pfam" id="PF00497"/>
    </source>
</evidence>
<protein>
    <submittedName>
        <fullName evidence="2">Transporter substrate-binding domain-containing protein</fullName>
    </submittedName>
</protein>
<evidence type="ECO:0000313" key="2">
    <source>
        <dbReference type="EMBL" id="NOJ23785.1"/>
    </source>
</evidence>
<dbReference type="InterPro" id="IPR001638">
    <property type="entry name" value="Solute-binding_3/MltF_N"/>
</dbReference>
<reference evidence="2 3" key="1">
    <citation type="submission" date="2019-09" db="EMBL/GenBank/DDBJ databases">
        <title>Draft genome sequencing and comparative genomics of hatchery-associated Vibrios.</title>
        <authorList>
            <person name="Kehlet-Delgado H."/>
            <person name="Mueller R.S."/>
        </authorList>
    </citation>
    <scope>NUCLEOTIDE SEQUENCE [LARGE SCALE GENOMIC DNA]</scope>
    <source>
        <strain evidence="2 3">09-121-3</strain>
    </source>
</reference>
<dbReference type="EMBL" id="VTXP01000006">
    <property type="protein sequence ID" value="NOJ23785.1"/>
    <property type="molecule type" value="Genomic_DNA"/>
</dbReference>
<dbReference type="PANTHER" id="PTHR38834:SF3">
    <property type="entry name" value="SOLUTE-BINDING PROTEIN FAMILY 3_N-TERMINAL DOMAIN-CONTAINING PROTEIN"/>
    <property type="match status" value="1"/>
</dbReference>
<dbReference type="AlphaFoldDB" id="A0A2A2CKE8"/>
<evidence type="ECO:0000313" key="3">
    <source>
        <dbReference type="Proteomes" id="UP000576645"/>
    </source>
</evidence>
<gene>
    <name evidence="2" type="ORF">F0238_13700</name>
</gene>
<accession>A0A2A2CKE8</accession>
<comment type="caution">
    <text evidence="2">The sequence shown here is derived from an EMBL/GenBank/DDBJ whole genome shotgun (WGS) entry which is preliminary data.</text>
</comment>
<dbReference type="Pfam" id="PF00497">
    <property type="entry name" value="SBP_bac_3"/>
    <property type="match status" value="1"/>
</dbReference>
<organism evidence="2 3">
    <name type="scientific">Vibrio coralliilyticus</name>
    <dbReference type="NCBI Taxonomy" id="190893"/>
    <lineage>
        <taxon>Bacteria</taxon>
        <taxon>Pseudomonadati</taxon>
        <taxon>Pseudomonadota</taxon>
        <taxon>Gammaproteobacteria</taxon>
        <taxon>Vibrionales</taxon>
        <taxon>Vibrionaceae</taxon>
        <taxon>Vibrio</taxon>
    </lineage>
</organism>
<name>A0A2A2CKE8_9VIBR</name>
<sequence>MKRMYSLLSLLIALSASFSSVSVAGYSDDLRELSFFTESYPPANYMEGDKITGYAVEILLAASKMVGEEIDMSQVTLQPWARSYRTVLTHDNSVLFSTTRSEHRETLFNWVGPIADIKIVVLARKDADITIEKPMDMANYRIGVIRDDIGEQTLLAMGLPRNSMQEANYVTTLAEQLMKKRIDLLVYAHRAAIWWSKQAEVDPSLFESVYVVREGLIYYAFNVDVKPEVLAKLQKGVDMLKNTKGQSGKSLYQEIMDKYER</sequence>
<dbReference type="OrthoDB" id="8587856at2"/>
<proteinExistence type="predicted"/>
<feature type="domain" description="Solute-binding protein family 3/N-terminal" evidence="1">
    <location>
        <begin position="37"/>
        <end position="242"/>
    </location>
</feature>
<dbReference type="PANTHER" id="PTHR38834">
    <property type="entry name" value="PERIPLASMIC SUBSTRATE BINDING PROTEIN FAMILY 3"/>
    <property type="match status" value="1"/>
</dbReference>
<dbReference type="Proteomes" id="UP000576645">
    <property type="component" value="Unassembled WGS sequence"/>
</dbReference>
<dbReference type="SUPFAM" id="SSF53850">
    <property type="entry name" value="Periplasmic binding protein-like II"/>
    <property type="match status" value="1"/>
</dbReference>
<dbReference type="Gene3D" id="3.40.190.10">
    <property type="entry name" value="Periplasmic binding protein-like II"/>
    <property type="match status" value="2"/>
</dbReference>